<feature type="compositionally biased region" description="Basic and acidic residues" evidence="1">
    <location>
        <begin position="15"/>
        <end position="29"/>
    </location>
</feature>
<sequence>MNLLFRNSNTTPNLRSEDSVGNRDADRVQGDGEFKRGTGMEIEWGLIGGTMCGTDDEMWESRRNFFGKFYVYFDALKQGILTGCRIVIVVYGETKETWEWFLEILKDDLRIESPNAFTFISDKKKGFIPGFEVVSPGAENKFCIRHLHENFKNVGIKGVALKLALWNAATATAVSDYSPRMK</sequence>
<evidence type="ECO:0000256" key="1">
    <source>
        <dbReference type="SAM" id="MobiDB-lite"/>
    </source>
</evidence>
<protein>
    <recommendedName>
        <fullName evidence="2">MULE transposase domain-containing protein</fullName>
    </recommendedName>
</protein>
<evidence type="ECO:0000259" key="2">
    <source>
        <dbReference type="Pfam" id="PF10551"/>
    </source>
</evidence>
<evidence type="ECO:0000313" key="3">
    <source>
        <dbReference type="EMBL" id="KAG8367307.1"/>
    </source>
</evidence>
<feature type="compositionally biased region" description="Polar residues" evidence="1">
    <location>
        <begin position="1"/>
        <end position="14"/>
    </location>
</feature>
<dbReference type="PANTHER" id="PTHR31973">
    <property type="entry name" value="POLYPROTEIN, PUTATIVE-RELATED"/>
    <property type="match status" value="1"/>
</dbReference>
<comment type="caution">
    <text evidence="3">The sequence shown here is derived from an EMBL/GenBank/DDBJ whole genome shotgun (WGS) entry which is preliminary data.</text>
</comment>
<dbReference type="PANTHER" id="PTHR31973:SF191">
    <property type="entry name" value="OS05G0489400 PROTEIN"/>
    <property type="match status" value="1"/>
</dbReference>
<evidence type="ECO:0000313" key="4">
    <source>
        <dbReference type="Proteomes" id="UP000826271"/>
    </source>
</evidence>
<dbReference type="InterPro" id="IPR018289">
    <property type="entry name" value="MULE_transposase_dom"/>
</dbReference>
<dbReference type="EMBL" id="WHWC01000016">
    <property type="protein sequence ID" value="KAG8367307.1"/>
    <property type="molecule type" value="Genomic_DNA"/>
</dbReference>
<dbReference type="Pfam" id="PF10551">
    <property type="entry name" value="MULE"/>
    <property type="match status" value="1"/>
</dbReference>
<proteinExistence type="predicted"/>
<dbReference type="Proteomes" id="UP000826271">
    <property type="component" value="Unassembled WGS sequence"/>
</dbReference>
<name>A0AAV6WIM7_9LAMI</name>
<accession>A0AAV6WIM7</accession>
<gene>
    <name evidence="3" type="ORF">BUALT_Bualt16G0058700</name>
</gene>
<organism evidence="3 4">
    <name type="scientific">Buddleja alternifolia</name>
    <dbReference type="NCBI Taxonomy" id="168488"/>
    <lineage>
        <taxon>Eukaryota</taxon>
        <taxon>Viridiplantae</taxon>
        <taxon>Streptophyta</taxon>
        <taxon>Embryophyta</taxon>
        <taxon>Tracheophyta</taxon>
        <taxon>Spermatophyta</taxon>
        <taxon>Magnoliopsida</taxon>
        <taxon>eudicotyledons</taxon>
        <taxon>Gunneridae</taxon>
        <taxon>Pentapetalae</taxon>
        <taxon>asterids</taxon>
        <taxon>lamiids</taxon>
        <taxon>Lamiales</taxon>
        <taxon>Scrophulariaceae</taxon>
        <taxon>Buddlejeae</taxon>
        <taxon>Buddleja</taxon>
    </lineage>
</organism>
<keyword evidence="4" id="KW-1185">Reference proteome</keyword>
<dbReference type="AlphaFoldDB" id="A0AAV6WIM7"/>
<feature type="domain" description="MULE transposase" evidence="2">
    <location>
        <begin position="87"/>
        <end position="150"/>
    </location>
</feature>
<reference evidence="3" key="1">
    <citation type="submission" date="2019-10" db="EMBL/GenBank/DDBJ databases">
        <authorList>
            <person name="Zhang R."/>
            <person name="Pan Y."/>
            <person name="Wang J."/>
            <person name="Ma R."/>
            <person name="Yu S."/>
        </authorList>
    </citation>
    <scope>NUCLEOTIDE SEQUENCE</scope>
    <source>
        <strain evidence="3">LA-IB0</strain>
        <tissue evidence="3">Leaf</tissue>
    </source>
</reference>
<feature type="region of interest" description="Disordered" evidence="1">
    <location>
        <begin position="1"/>
        <end position="29"/>
    </location>
</feature>